<evidence type="ECO:0000256" key="1">
    <source>
        <dbReference type="SAM" id="MobiDB-lite"/>
    </source>
</evidence>
<feature type="chain" id="PRO_5021762425" description="Transporter" evidence="2">
    <location>
        <begin position="28"/>
        <end position="419"/>
    </location>
</feature>
<dbReference type="EMBL" id="CP036261">
    <property type="protein sequence ID" value="QDS86691.1"/>
    <property type="molecule type" value="Genomic_DNA"/>
</dbReference>
<gene>
    <name evidence="3" type="ORF">EC9_08640</name>
</gene>
<feature type="signal peptide" evidence="2">
    <location>
        <begin position="1"/>
        <end position="27"/>
    </location>
</feature>
<evidence type="ECO:0000313" key="4">
    <source>
        <dbReference type="Proteomes" id="UP000319557"/>
    </source>
</evidence>
<accession>A0A517LVN3</accession>
<evidence type="ECO:0008006" key="5">
    <source>
        <dbReference type="Google" id="ProtNLM"/>
    </source>
</evidence>
<name>A0A517LVN3_9BACT</name>
<protein>
    <recommendedName>
        <fullName evidence="5">Transporter</fullName>
    </recommendedName>
</protein>
<feature type="compositionally biased region" description="Low complexity" evidence="1">
    <location>
        <begin position="65"/>
        <end position="76"/>
    </location>
</feature>
<evidence type="ECO:0000256" key="2">
    <source>
        <dbReference type="SAM" id="SignalP"/>
    </source>
</evidence>
<dbReference type="KEGG" id="ruv:EC9_08640"/>
<feature type="region of interest" description="Disordered" evidence="1">
    <location>
        <begin position="49"/>
        <end position="83"/>
    </location>
</feature>
<keyword evidence="2" id="KW-0732">Signal</keyword>
<reference evidence="3 4" key="1">
    <citation type="submission" date="2019-02" db="EMBL/GenBank/DDBJ databases">
        <title>Deep-cultivation of Planctomycetes and their phenomic and genomic characterization uncovers novel biology.</title>
        <authorList>
            <person name="Wiegand S."/>
            <person name="Jogler M."/>
            <person name="Boedeker C."/>
            <person name="Pinto D."/>
            <person name="Vollmers J."/>
            <person name="Rivas-Marin E."/>
            <person name="Kohn T."/>
            <person name="Peeters S.H."/>
            <person name="Heuer A."/>
            <person name="Rast P."/>
            <person name="Oberbeckmann S."/>
            <person name="Bunk B."/>
            <person name="Jeske O."/>
            <person name="Meyerdierks A."/>
            <person name="Storesund J.E."/>
            <person name="Kallscheuer N."/>
            <person name="Luecker S."/>
            <person name="Lage O.M."/>
            <person name="Pohl T."/>
            <person name="Merkel B.J."/>
            <person name="Hornburger P."/>
            <person name="Mueller R.-W."/>
            <person name="Bruemmer F."/>
            <person name="Labrenz M."/>
            <person name="Spormann A.M."/>
            <person name="Op den Camp H."/>
            <person name="Overmann J."/>
            <person name="Amann R."/>
            <person name="Jetten M.S.M."/>
            <person name="Mascher T."/>
            <person name="Medema M.H."/>
            <person name="Devos D.P."/>
            <person name="Kaster A.-K."/>
            <person name="Ovreas L."/>
            <person name="Rohde M."/>
            <person name="Galperin M.Y."/>
            <person name="Jogler C."/>
        </authorList>
    </citation>
    <scope>NUCLEOTIDE SEQUENCE [LARGE SCALE GENOMIC DNA]</scope>
    <source>
        <strain evidence="3 4">EC9</strain>
    </source>
</reference>
<sequence length="419" mass="44177" precursor="true">MNTKRKHLASLIATLAIGAATNATVLAQDNCPCPPINCPPNTIISDGITTLPTTPFPSANDEEGSSVVSPQPDVDSAPQSFANDVATPSSRIASTGFSAAPAASAASAGGGGLDTPNMLGDLFLSTHSSGGSLIANPSQRVAGGDARFKVSDGISPVPTDRVFFNYRHFENALATEGNKDISVDRFLFGLEKTFLDKQASLELRVPFAHGLDSNNPTGNQTGTEFGNITLTSKFLLAQNGGDALTAGLAIVLPTGSNYTEGDDTAYNTAVHLLPYLGIRKFLTEDIFTLGYAALDFDLNGTEVYDAGDYADTVQDQNLLYLDWQLGAFLYTNDSGNLRSVASLFELHYTKTITDVDPAMGSAFGNHIDLLNLTAGLSFGLCNHLTTNVFAGVPLRREQTSDGLSATFDTEVGFQVILTP</sequence>
<keyword evidence="4" id="KW-1185">Reference proteome</keyword>
<evidence type="ECO:0000313" key="3">
    <source>
        <dbReference type="EMBL" id="QDS86691.1"/>
    </source>
</evidence>
<proteinExistence type="predicted"/>
<dbReference type="Proteomes" id="UP000319557">
    <property type="component" value="Chromosome"/>
</dbReference>
<organism evidence="3 4">
    <name type="scientific">Rosistilla ulvae</name>
    <dbReference type="NCBI Taxonomy" id="1930277"/>
    <lineage>
        <taxon>Bacteria</taxon>
        <taxon>Pseudomonadati</taxon>
        <taxon>Planctomycetota</taxon>
        <taxon>Planctomycetia</taxon>
        <taxon>Pirellulales</taxon>
        <taxon>Pirellulaceae</taxon>
        <taxon>Rosistilla</taxon>
    </lineage>
</organism>
<dbReference type="AlphaFoldDB" id="A0A517LVN3"/>